<dbReference type="InterPro" id="IPR013035">
    <property type="entry name" value="PEP_carboxykinase_C"/>
</dbReference>
<accession>A0A6N3E1V2</accession>
<protein>
    <recommendedName>
        <fullName evidence="3">phosphoenolpyruvate carboxykinase (ATP)</fullName>
        <ecNumber evidence="3">4.1.1.49</ecNumber>
    </recommendedName>
</protein>
<evidence type="ECO:0000256" key="1">
    <source>
        <dbReference type="ARBA" id="ARBA00004742"/>
    </source>
</evidence>
<gene>
    <name evidence="8" type="ORF">ECLFYP2_00070</name>
</gene>
<evidence type="ECO:0000256" key="4">
    <source>
        <dbReference type="ARBA" id="ARBA00022741"/>
    </source>
</evidence>
<keyword evidence="8" id="KW-0808">Transferase</keyword>
<name>A0A6N3E1V2_ENTCA</name>
<evidence type="ECO:0000256" key="3">
    <source>
        <dbReference type="ARBA" id="ARBA00012363"/>
    </source>
</evidence>
<comment type="catalytic activity">
    <reaction evidence="7">
        <text>oxaloacetate + ATP = phosphoenolpyruvate + ADP + CO2</text>
        <dbReference type="Rhea" id="RHEA:18617"/>
        <dbReference type="ChEBI" id="CHEBI:16452"/>
        <dbReference type="ChEBI" id="CHEBI:16526"/>
        <dbReference type="ChEBI" id="CHEBI:30616"/>
        <dbReference type="ChEBI" id="CHEBI:58702"/>
        <dbReference type="ChEBI" id="CHEBI:456216"/>
        <dbReference type="EC" id="4.1.1.49"/>
    </reaction>
</comment>
<dbReference type="Pfam" id="PF01293">
    <property type="entry name" value="PEPCK_ATP"/>
    <property type="match status" value="1"/>
</dbReference>
<organism evidence="8">
    <name type="scientific">Enterococcus casseliflavus</name>
    <name type="common">Enterococcus flavescens</name>
    <dbReference type="NCBI Taxonomy" id="37734"/>
    <lineage>
        <taxon>Bacteria</taxon>
        <taxon>Bacillati</taxon>
        <taxon>Bacillota</taxon>
        <taxon>Bacilli</taxon>
        <taxon>Lactobacillales</taxon>
        <taxon>Enterococcaceae</taxon>
        <taxon>Enterococcus</taxon>
    </lineage>
</organism>
<dbReference type="AlphaFoldDB" id="A0A6N3E1V2"/>
<keyword evidence="8" id="KW-0418">Kinase</keyword>
<dbReference type="UniPathway" id="UPA00138"/>
<evidence type="ECO:0000256" key="6">
    <source>
        <dbReference type="ARBA" id="ARBA00023239"/>
    </source>
</evidence>
<evidence type="ECO:0000256" key="5">
    <source>
        <dbReference type="ARBA" id="ARBA00022840"/>
    </source>
</evidence>
<keyword evidence="6" id="KW-0456">Lyase</keyword>
<dbReference type="Gene3D" id="3.90.228.20">
    <property type="match status" value="1"/>
</dbReference>
<keyword evidence="5" id="KW-0067">ATP-binding</keyword>
<comment type="pathway">
    <text evidence="1">Carbohydrate biosynthesis; gluconeogenesis.</text>
</comment>
<dbReference type="SUPFAM" id="SSF68923">
    <property type="entry name" value="PEP carboxykinase N-terminal domain"/>
    <property type="match status" value="1"/>
</dbReference>
<comment type="similarity">
    <text evidence="2">Belongs to the phosphoenolpyruvate carboxykinase (ATP) family.</text>
</comment>
<sequence>MATIRAFSHKEITPQNTHLSSFKVLIESAFYGNNVTWIDDLATAYHLAKESSGAILTDMPVIHTKELGLPEDAKVIVFNDGKVVGRTAAARRIIGHPGIQRELYEDILRDALYQGTRKQFYGGEVVVGLDEAFMVKAHLLIPEHYETNFYSYLLNFQLMTNSWEERYQRSKEYTETDIFLYADPDWSHPDFPYGLSLFDPEHNVAAVLGLNYFGELKKATLTLAWATAHRHGFVACHGGMKQYQLPNRTFTMAAFGLSGSGKSTITLAEHGGKYEIKVLHDDAFVINQTNGASTALEPSYFDKTQDYPLTNPNVRYFITCQNVGVTLDEKGKKVLVTQDIRNGNGRTVKSRYVTPNRVDHLDSPIDAVFWIMKDDTLPPVVKIDNPILAAVFGLTLATKRTTAEHIVETTDIDKLVIEPYANPFRVYPLGEDFAHFMHLFKENQTACYILNTGFYKGKKVTPEVTLTSIEKIVEGEAEFKNFGGITEMSFLPVTGFKVDFQDASYVAHLRERMQGRLDFILAQETENDGYNKLPKEVATAMEKVISTLSELSS</sequence>
<evidence type="ECO:0000256" key="7">
    <source>
        <dbReference type="ARBA" id="ARBA00047371"/>
    </source>
</evidence>
<dbReference type="InterPro" id="IPR001272">
    <property type="entry name" value="PEP_carboxykinase_ATP"/>
</dbReference>
<reference evidence="8" key="1">
    <citation type="submission" date="2019-11" db="EMBL/GenBank/DDBJ databases">
        <authorList>
            <person name="Feng L."/>
        </authorList>
    </citation>
    <scope>NUCLEOTIDE SEQUENCE</scope>
    <source>
        <strain evidence="8">ECasseliflavusLFYP2</strain>
    </source>
</reference>
<dbReference type="RefSeq" id="WP_413153803.1">
    <property type="nucleotide sequence ID" value="NZ_CACRTX010000012.1"/>
</dbReference>
<dbReference type="GO" id="GO:0016301">
    <property type="term" value="F:kinase activity"/>
    <property type="evidence" value="ECO:0007669"/>
    <property type="project" value="UniProtKB-KW"/>
</dbReference>
<proteinExistence type="inferred from homology"/>
<evidence type="ECO:0000256" key="2">
    <source>
        <dbReference type="ARBA" id="ARBA00006052"/>
    </source>
</evidence>
<dbReference type="GO" id="GO:0004612">
    <property type="term" value="F:phosphoenolpyruvate carboxykinase (ATP) activity"/>
    <property type="evidence" value="ECO:0007669"/>
    <property type="project" value="UniProtKB-EC"/>
</dbReference>
<keyword evidence="4" id="KW-0547">Nucleotide-binding</keyword>
<dbReference type="EMBL" id="CACRTX010000012">
    <property type="protein sequence ID" value="VYU35656.1"/>
    <property type="molecule type" value="Genomic_DNA"/>
</dbReference>
<evidence type="ECO:0000313" key="8">
    <source>
        <dbReference type="EMBL" id="VYU35656.1"/>
    </source>
</evidence>
<dbReference type="GO" id="GO:0005524">
    <property type="term" value="F:ATP binding"/>
    <property type="evidence" value="ECO:0007669"/>
    <property type="project" value="UniProtKB-KW"/>
</dbReference>
<keyword evidence="8" id="KW-0670">Pyruvate</keyword>
<dbReference type="EC" id="4.1.1.49" evidence="3"/>
<dbReference type="GO" id="GO:0006094">
    <property type="term" value="P:gluconeogenesis"/>
    <property type="evidence" value="ECO:0007669"/>
    <property type="project" value="UniProtKB-UniPathway"/>
</dbReference>
<dbReference type="SUPFAM" id="SSF53795">
    <property type="entry name" value="PEP carboxykinase-like"/>
    <property type="match status" value="1"/>
</dbReference>
<dbReference type="InterPro" id="IPR008210">
    <property type="entry name" value="PEP_carboxykinase_N"/>
</dbReference>